<dbReference type="GO" id="GO:0030313">
    <property type="term" value="C:cell envelope"/>
    <property type="evidence" value="ECO:0007669"/>
    <property type="project" value="UniProtKB-SubCell"/>
</dbReference>
<dbReference type="SUPFAM" id="SSF48230">
    <property type="entry name" value="Chondroitin AC/alginate lyase"/>
    <property type="match status" value="1"/>
</dbReference>
<dbReference type="Proteomes" id="UP000198964">
    <property type="component" value="Unassembled WGS sequence"/>
</dbReference>
<name>A0A1I2GTW7_9BACT</name>
<keyword evidence="2" id="KW-0732">Signal</keyword>
<gene>
    <name evidence="4" type="ORF">SAMN05216283_10386</name>
</gene>
<comment type="subcellular location">
    <subcellularLocation>
        <location evidence="1">Cell envelope</location>
    </subcellularLocation>
</comment>
<dbReference type="InterPro" id="IPR012480">
    <property type="entry name" value="Hepar_II_III_C"/>
</dbReference>
<dbReference type="PANTHER" id="PTHR38045">
    <property type="entry name" value="CHROMOSOME 1, WHOLE GENOME SHOTGUN SEQUENCE"/>
    <property type="match status" value="1"/>
</dbReference>
<keyword evidence="5" id="KW-1185">Reference proteome</keyword>
<feature type="domain" description="Heparinase II/III-like C-terminal" evidence="3">
    <location>
        <begin position="413"/>
        <end position="562"/>
    </location>
</feature>
<proteinExistence type="predicted"/>
<evidence type="ECO:0000259" key="3">
    <source>
        <dbReference type="Pfam" id="PF07940"/>
    </source>
</evidence>
<sequence>MRYTTTTLLLCFLLTVFSASAWEQKDLLQKEAGVSQLKQSILPAKKWVTYPDYADRAGWDKLTTGLKEELIRQGETYLDYEWNVVPATAYLEFERSGNRNIMQKPFGENNNALAALFLAELAEGEGRFVDQIVNGVWLSCEMTSWALSAHFYGAQSIKTSLPAYKEEVIDLTAGDVASMLAWVHYFLKDELDKVNPLVDQRLVDNLRERIMVPYMERDNYWWQAFHATPKTMVNNWNPWCNSNVLATFLLIEDDQQKLAEAVHRTMVSVDKFINYVNADGACEEGPSYWGHAAGKLFDYLDLLTTATGGEVTLFDEPEIRNMGEYIAKSYIGNGWVVNFADASAKGGGPMGTIFRYGQAVDSDLLKQFAAYLYQRENNPSRLSHGRDVFRTLENLTIFQDLKATTASLDTEASVWYPQTEFCYMRQSNGFFFAGKGGFNNESHNHNDAGTFILYYNNEPVLVDAGVGTYTRQTFSSERYSIWTMQSNYHNLPVINGVPQKYGSKYKASSVKFNAGKRQFSANLEQAYPDEAAVKSWNRAYSFKGKERFLITDRFELKEAKDYNQVNFLTRERPQIDESGLVLIHAKGGDVSLKYDAAGFKPTIERISLDDPRLSKVWGDCLYRLTFTATKLRSKGTYSFVVQPE</sequence>
<dbReference type="AlphaFoldDB" id="A0A1I2GTW7"/>
<accession>A0A1I2GTW7</accession>
<feature type="signal peptide" evidence="2">
    <location>
        <begin position="1"/>
        <end position="21"/>
    </location>
</feature>
<dbReference type="RefSeq" id="WP_093919515.1">
    <property type="nucleotide sequence ID" value="NZ_FONW01000003.1"/>
</dbReference>
<evidence type="ECO:0000256" key="1">
    <source>
        <dbReference type="ARBA" id="ARBA00004196"/>
    </source>
</evidence>
<organism evidence="4 5">
    <name type="scientific">Sunxiuqinia elliptica</name>
    <dbReference type="NCBI Taxonomy" id="655355"/>
    <lineage>
        <taxon>Bacteria</taxon>
        <taxon>Pseudomonadati</taxon>
        <taxon>Bacteroidota</taxon>
        <taxon>Bacteroidia</taxon>
        <taxon>Marinilabiliales</taxon>
        <taxon>Prolixibacteraceae</taxon>
        <taxon>Sunxiuqinia</taxon>
    </lineage>
</organism>
<dbReference type="EMBL" id="FONW01000003">
    <property type="protein sequence ID" value="SFF20001.1"/>
    <property type="molecule type" value="Genomic_DNA"/>
</dbReference>
<dbReference type="PANTHER" id="PTHR38045:SF1">
    <property type="entry name" value="HEPARINASE II_III-LIKE PROTEIN"/>
    <property type="match status" value="1"/>
</dbReference>
<dbReference type="GO" id="GO:0016829">
    <property type="term" value="F:lyase activity"/>
    <property type="evidence" value="ECO:0007669"/>
    <property type="project" value="InterPro"/>
</dbReference>
<dbReference type="Gene3D" id="2.70.98.70">
    <property type="match status" value="1"/>
</dbReference>
<protein>
    <submittedName>
        <fullName evidence="4">Heparinase II/III-like protein</fullName>
    </submittedName>
</protein>
<dbReference type="InterPro" id="IPR008929">
    <property type="entry name" value="Chondroitin_lyas"/>
</dbReference>
<dbReference type="STRING" id="655355.SAMN05216283_10386"/>
<dbReference type="Gene3D" id="1.50.10.100">
    <property type="entry name" value="Chondroitin AC/alginate lyase"/>
    <property type="match status" value="1"/>
</dbReference>
<reference evidence="4 5" key="1">
    <citation type="submission" date="2016-10" db="EMBL/GenBank/DDBJ databases">
        <authorList>
            <person name="de Groot N.N."/>
        </authorList>
    </citation>
    <scope>NUCLEOTIDE SEQUENCE [LARGE SCALE GENOMIC DNA]</scope>
    <source>
        <strain evidence="4 5">CGMCC 1.9156</strain>
    </source>
</reference>
<evidence type="ECO:0000313" key="4">
    <source>
        <dbReference type="EMBL" id="SFF20001.1"/>
    </source>
</evidence>
<dbReference type="Pfam" id="PF07940">
    <property type="entry name" value="Hepar_II_III_C"/>
    <property type="match status" value="1"/>
</dbReference>
<feature type="chain" id="PRO_5011464146" evidence="2">
    <location>
        <begin position="22"/>
        <end position="644"/>
    </location>
</feature>
<evidence type="ECO:0000256" key="2">
    <source>
        <dbReference type="SAM" id="SignalP"/>
    </source>
</evidence>
<evidence type="ECO:0000313" key="5">
    <source>
        <dbReference type="Proteomes" id="UP000198964"/>
    </source>
</evidence>